<dbReference type="InterPro" id="IPR013107">
    <property type="entry name" value="Acyl-CoA_DH_C"/>
</dbReference>
<dbReference type="Gene3D" id="2.40.110.10">
    <property type="entry name" value="Butyryl-CoA Dehydrogenase, subunit A, domain 2"/>
    <property type="match status" value="1"/>
</dbReference>
<evidence type="ECO:0000313" key="4">
    <source>
        <dbReference type="Proteomes" id="UP000248627"/>
    </source>
</evidence>
<dbReference type="InterPro" id="IPR036250">
    <property type="entry name" value="AcylCo_DH-like_C"/>
</dbReference>
<dbReference type="InterPro" id="IPR009100">
    <property type="entry name" value="AcylCoA_DH/oxidase_NM_dom_sf"/>
</dbReference>
<dbReference type="Gene3D" id="1.10.540.10">
    <property type="entry name" value="Acyl-CoA dehydrogenase/oxidase, N-terminal domain"/>
    <property type="match status" value="1"/>
</dbReference>
<evidence type="ECO:0000259" key="2">
    <source>
        <dbReference type="Pfam" id="PF08028"/>
    </source>
</evidence>
<dbReference type="GO" id="GO:0050660">
    <property type="term" value="F:flavin adenine dinucleotide binding"/>
    <property type="evidence" value="ECO:0007669"/>
    <property type="project" value="InterPro"/>
</dbReference>
<dbReference type="InterPro" id="IPR050741">
    <property type="entry name" value="Acyl-CoA_dehydrogenase"/>
</dbReference>
<dbReference type="InterPro" id="IPR046373">
    <property type="entry name" value="Acyl-CoA_Oxase/DH_mid-dom_sf"/>
</dbReference>
<keyword evidence="4" id="KW-1185">Reference proteome</keyword>
<dbReference type="GO" id="GO:0003995">
    <property type="term" value="F:acyl-CoA dehydrogenase activity"/>
    <property type="evidence" value="ECO:0007669"/>
    <property type="project" value="TreeGrafter"/>
</dbReference>
<accession>A0A2W2DV39</accession>
<gene>
    <name evidence="3" type="ORF">C1I93_00675</name>
</gene>
<dbReference type="Proteomes" id="UP000248627">
    <property type="component" value="Unassembled WGS sequence"/>
</dbReference>
<evidence type="ECO:0000256" key="1">
    <source>
        <dbReference type="ARBA" id="ARBA00023002"/>
    </source>
</evidence>
<name>A0A2W2DV39_9ACTN</name>
<organism evidence="3 4">
    <name type="scientific">Micromonospora endophytica</name>
    <dbReference type="NCBI Taxonomy" id="515350"/>
    <lineage>
        <taxon>Bacteria</taxon>
        <taxon>Bacillati</taxon>
        <taxon>Actinomycetota</taxon>
        <taxon>Actinomycetes</taxon>
        <taxon>Micromonosporales</taxon>
        <taxon>Micromonosporaceae</taxon>
        <taxon>Micromonospora</taxon>
    </lineage>
</organism>
<dbReference type="AlphaFoldDB" id="A0A2W2DV39"/>
<dbReference type="EMBL" id="POTX01000002">
    <property type="protein sequence ID" value="PZG01037.1"/>
    <property type="molecule type" value="Genomic_DNA"/>
</dbReference>
<dbReference type="GO" id="GO:0005737">
    <property type="term" value="C:cytoplasm"/>
    <property type="evidence" value="ECO:0007669"/>
    <property type="project" value="TreeGrafter"/>
</dbReference>
<protein>
    <submittedName>
        <fullName evidence="3">Acyl-CoA dehydrogenase</fullName>
    </submittedName>
</protein>
<dbReference type="OrthoDB" id="571684at2"/>
<dbReference type="SUPFAM" id="SSF47203">
    <property type="entry name" value="Acyl-CoA dehydrogenase C-terminal domain-like"/>
    <property type="match status" value="1"/>
</dbReference>
<dbReference type="InterPro" id="IPR037069">
    <property type="entry name" value="AcylCoA_DH/ox_N_sf"/>
</dbReference>
<reference evidence="3 4" key="1">
    <citation type="submission" date="2018-01" db="EMBL/GenBank/DDBJ databases">
        <title>Draft genome sequence of Jishengella endophytica.</title>
        <authorList>
            <person name="Sahin N."/>
            <person name="Ay H."/>
            <person name="Saygin H."/>
        </authorList>
    </citation>
    <scope>NUCLEOTIDE SEQUENCE [LARGE SCALE GENOMIC DNA]</scope>
    <source>
        <strain evidence="3 4">DSM 45430</strain>
    </source>
</reference>
<dbReference type="PANTHER" id="PTHR48083">
    <property type="entry name" value="MEDIUM-CHAIN SPECIFIC ACYL-COA DEHYDROGENASE, MITOCHONDRIAL-RELATED"/>
    <property type="match status" value="1"/>
</dbReference>
<keyword evidence="1" id="KW-0560">Oxidoreductase</keyword>
<dbReference type="RefSeq" id="WP_111241214.1">
    <property type="nucleotide sequence ID" value="NZ_AP023358.1"/>
</dbReference>
<dbReference type="GO" id="GO:0033539">
    <property type="term" value="P:fatty acid beta-oxidation using acyl-CoA dehydrogenase"/>
    <property type="evidence" value="ECO:0007669"/>
    <property type="project" value="TreeGrafter"/>
</dbReference>
<dbReference type="SUPFAM" id="SSF56645">
    <property type="entry name" value="Acyl-CoA dehydrogenase NM domain-like"/>
    <property type="match status" value="1"/>
</dbReference>
<dbReference type="PANTHER" id="PTHR48083:SF19">
    <property type="entry name" value="FLAVIN-DEPENDENT MONOOXYGENASE, OXYGENASE SUBUNIT HSAA"/>
    <property type="match status" value="1"/>
</dbReference>
<dbReference type="GO" id="GO:0016712">
    <property type="term" value="F:oxidoreductase activity, acting on paired donors, with incorporation or reduction of molecular oxygen, reduced flavin or flavoprotein as one donor, and incorporation of one atom of oxygen"/>
    <property type="evidence" value="ECO:0007669"/>
    <property type="project" value="TreeGrafter"/>
</dbReference>
<comment type="caution">
    <text evidence="3">The sequence shown here is derived from an EMBL/GenBank/DDBJ whole genome shotgun (WGS) entry which is preliminary data.</text>
</comment>
<feature type="domain" description="Acyl-CoA dehydrogenase C-terminal" evidence="2">
    <location>
        <begin position="239"/>
        <end position="374"/>
    </location>
</feature>
<dbReference type="Pfam" id="PF08028">
    <property type="entry name" value="Acyl-CoA_dh_2"/>
    <property type="match status" value="1"/>
</dbReference>
<sequence>MSAVAAAVEYTVAGIRAGSAPILARLAATAARREQGRDYAFDDVRALAEQRITLTGIATADGGAGGAVRDVADLIIAIARADSNVAQALRGSFLTANQVATRADLPNRATTLRRLRNGDLFAGTGNERTGGASGSVHTTIRPDGDGHVINGEKYYSTGGLYASWFSGSAKDAEGKVYGFTVPVDRPGVQRLDDFDAVGQRLTASGTTRLVNVRVSADEVVLRDTTRLDNPWLGSFAQLYLAAIEAGIAAAALDDAVRFVRERARPIKHSTATNSSDDPYVRQTVGEIAARAQAARSVVLFAAEALDGLSAVRGPAARAAGAEVAVTVAQSGVVAIESALRAAELLFDVAGGSITGRQFGLDRHWRNARTVANHNPRQWKAAVSGAYHLVGEEPPTTGLF</sequence>
<dbReference type="Gene3D" id="1.20.140.10">
    <property type="entry name" value="Butyryl-CoA Dehydrogenase, subunit A, domain 3"/>
    <property type="match status" value="1"/>
</dbReference>
<dbReference type="PIRSF" id="PIRSF016578">
    <property type="entry name" value="HsaA"/>
    <property type="match status" value="1"/>
</dbReference>
<proteinExistence type="predicted"/>
<evidence type="ECO:0000313" key="3">
    <source>
        <dbReference type="EMBL" id="PZG01037.1"/>
    </source>
</evidence>